<name>A0ABQ7SB08_9ACAR</name>
<comment type="caution">
    <text evidence="1">The sequence shown here is derived from an EMBL/GenBank/DDBJ whole genome shotgun (WGS) entry which is preliminary data.</text>
</comment>
<sequence length="254" mass="28567">QHDDHLIKSFESFGQSKLTCDAKLALSDEVKPDNILDWINESFLCVQIAQSEPENSIHRETFEKMLNKIDNENVVDLQLINFRQPSDIVEATDEDSSKFSTARHARIRFEAGELLIQAGSLDFVANVVRQLVIGYLGLGNFDCESTIPAPITSKLAATTAKVSELHDTNTRIQVEFASTSNYLSSLANQLLLSCSLHQYKIAMDILFDMNQMQTDLANLSEARLSNHFESIQAKRECNELFDKTALLTSHRTIL</sequence>
<reference evidence="1 2" key="1">
    <citation type="submission" date="2020-10" db="EMBL/GenBank/DDBJ databases">
        <authorList>
            <person name="Klimov P.B."/>
            <person name="Dyachkov S.M."/>
            <person name="Chetverikov P.E."/>
        </authorList>
    </citation>
    <scope>NUCLEOTIDE SEQUENCE [LARGE SCALE GENOMIC DNA]</scope>
    <source>
        <strain evidence="1">BMOC 18-1129-001#AD2665</strain>
        <tissue evidence="1">Entire mites</tissue>
    </source>
</reference>
<organism evidence="1 2">
    <name type="scientific">Fragariocoptes setiger</name>
    <dbReference type="NCBI Taxonomy" id="1670756"/>
    <lineage>
        <taxon>Eukaryota</taxon>
        <taxon>Metazoa</taxon>
        <taxon>Ecdysozoa</taxon>
        <taxon>Arthropoda</taxon>
        <taxon>Chelicerata</taxon>
        <taxon>Arachnida</taxon>
        <taxon>Acari</taxon>
        <taxon>Acariformes</taxon>
        <taxon>Trombidiformes</taxon>
        <taxon>Prostigmata</taxon>
        <taxon>Eupodina</taxon>
        <taxon>Eriophyoidea</taxon>
        <taxon>Phytoptidae</taxon>
        <taxon>Fragariocoptes</taxon>
    </lineage>
</organism>
<gene>
    <name evidence="1" type="ORF">GZH46_00843</name>
</gene>
<keyword evidence="2" id="KW-1185">Reference proteome</keyword>
<protein>
    <submittedName>
        <fullName evidence="1">Uncharacterized protein</fullName>
    </submittedName>
</protein>
<proteinExistence type="predicted"/>
<evidence type="ECO:0000313" key="1">
    <source>
        <dbReference type="EMBL" id="KAG9510605.1"/>
    </source>
</evidence>
<evidence type="ECO:0000313" key="2">
    <source>
        <dbReference type="Proteomes" id="UP000825002"/>
    </source>
</evidence>
<accession>A0ABQ7SB08</accession>
<dbReference type="Proteomes" id="UP000825002">
    <property type="component" value="Unassembled WGS sequence"/>
</dbReference>
<dbReference type="EMBL" id="JAIFTH010000114">
    <property type="protein sequence ID" value="KAG9510605.1"/>
    <property type="molecule type" value="Genomic_DNA"/>
</dbReference>
<feature type="non-terminal residue" evidence="1">
    <location>
        <position position="1"/>
    </location>
</feature>